<dbReference type="GO" id="GO:0005524">
    <property type="term" value="F:ATP binding"/>
    <property type="evidence" value="ECO:0007669"/>
    <property type="project" value="InterPro"/>
</dbReference>
<comment type="caution">
    <text evidence="2">The sequence shown here is derived from an EMBL/GenBank/DDBJ whole genome shotgun (WGS) entry which is preliminary data.</text>
</comment>
<dbReference type="CDD" id="cd02423">
    <property type="entry name" value="Peptidase_C39G"/>
    <property type="match status" value="1"/>
</dbReference>
<organism evidence="2 3">
    <name type="scientific">Luteibacter anthropi</name>
    <dbReference type="NCBI Taxonomy" id="564369"/>
    <lineage>
        <taxon>Bacteria</taxon>
        <taxon>Pseudomonadati</taxon>
        <taxon>Pseudomonadota</taxon>
        <taxon>Gammaproteobacteria</taxon>
        <taxon>Lysobacterales</taxon>
        <taxon>Rhodanobacteraceae</taxon>
        <taxon>Luteibacter</taxon>
    </lineage>
</organism>
<evidence type="ECO:0000313" key="2">
    <source>
        <dbReference type="EMBL" id="NII06605.1"/>
    </source>
</evidence>
<sequence>MLGLALLMVATASHAGRAEVQTSPGTSYPLHLTSLKEARFRNTIRQKYDFSCGSAAVATLLTYQYAYPVDEQAAFDMMYENGDRAKIGREGFSLLDIKRFLASRGFDADGFAVPLQKLDDEGMPAIVLIDERGYHHFVVVKGYRNGRVLIGDPARGTRSMSQRRFDDLWKNRIVFVIHNQRDRAIFNSPRDWTVAPAAPLGEGIERNGLAPIVMPKRGPGDI</sequence>
<dbReference type="GO" id="GO:0016020">
    <property type="term" value="C:membrane"/>
    <property type="evidence" value="ECO:0007669"/>
    <property type="project" value="InterPro"/>
</dbReference>
<reference evidence="2 3" key="1">
    <citation type="submission" date="2020-03" db="EMBL/GenBank/DDBJ databases">
        <authorList>
            <person name="Lai Q."/>
        </authorList>
    </citation>
    <scope>NUCLEOTIDE SEQUENCE [LARGE SCALE GENOMIC DNA]</scope>
    <source>
        <strain evidence="2 3">CCUG 25036</strain>
    </source>
</reference>
<dbReference type="Pfam" id="PF03412">
    <property type="entry name" value="Peptidase_C39"/>
    <property type="match status" value="1"/>
</dbReference>
<evidence type="ECO:0000313" key="3">
    <source>
        <dbReference type="Proteomes" id="UP000490980"/>
    </source>
</evidence>
<keyword evidence="3" id="KW-1185">Reference proteome</keyword>
<name>A0A7X5ZIF1_9GAMM</name>
<gene>
    <name evidence="2" type="ORF">HBF25_09435</name>
</gene>
<evidence type="ECO:0000259" key="1">
    <source>
        <dbReference type="PROSITE" id="PS50990"/>
    </source>
</evidence>
<dbReference type="AlphaFoldDB" id="A0A7X5ZIF1"/>
<dbReference type="InterPro" id="IPR005074">
    <property type="entry name" value="Peptidase_C39"/>
</dbReference>
<dbReference type="Gene3D" id="3.90.70.10">
    <property type="entry name" value="Cysteine proteinases"/>
    <property type="match status" value="1"/>
</dbReference>
<proteinExistence type="predicted"/>
<dbReference type="GO" id="GO:0006508">
    <property type="term" value="P:proteolysis"/>
    <property type="evidence" value="ECO:0007669"/>
    <property type="project" value="InterPro"/>
</dbReference>
<dbReference type="GO" id="GO:0008233">
    <property type="term" value="F:peptidase activity"/>
    <property type="evidence" value="ECO:0007669"/>
    <property type="project" value="InterPro"/>
</dbReference>
<dbReference type="EMBL" id="JAARLZ010000004">
    <property type="protein sequence ID" value="NII06605.1"/>
    <property type="molecule type" value="Genomic_DNA"/>
</dbReference>
<protein>
    <submittedName>
        <fullName evidence="2">C39 family peptidase</fullName>
    </submittedName>
</protein>
<accession>A0A7X5ZIF1</accession>
<dbReference type="Proteomes" id="UP000490980">
    <property type="component" value="Unassembled WGS sequence"/>
</dbReference>
<dbReference type="PROSITE" id="PS50990">
    <property type="entry name" value="PEPTIDASE_C39"/>
    <property type="match status" value="1"/>
</dbReference>
<feature type="domain" description="Peptidase C39" evidence="1">
    <location>
        <begin position="46"/>
        <end position="176"/>
    </location>
</feature>